<dbReference type="InterPro" id="IPR016181">
    <property type="entry name" value="Acyl_CoA_acyltransferase"/>
</dbReference>
<evidence type="ECO:0000256" key="6">
    <source>
        <dbReference type="ARBA" id="ARBA00023316"/>
    </source>
</evidence>
<dbReference type="PANTHER" id="PTHR36174">
    <property type="entry name" value="LIPID II:GLYCINE GLYCYLTRANSFERASE"/>
    <property type="match status" value="1"/>
</dbReference>
<gene>
    <name evidence="7" type="ORF">EDC18_102431</name>
</gene>
<evidence type="ECO:0000256" key="5">
    <source>
        <dbReference type="ARBA" id="ARBA00023315"/>
    </source>
</evidence>
<comment type="caution">
    <text evidence="7">The sequence shown here is derived from an EMBL/GenBank/DDBJ whole genome shotgun (WGS) entry which is preliminary data.</text>
</comment>
<dbReference type="OrthoDB" id="9785911at2"/>
<dbReference type="Pfam" id="PF02388">
    <property type="entry name" value="FemAB"/>
    <property type="match status" value="1"/>
</dbReference>
<keyword evidence="8" id="KW-1185">Reference proteome</keyword>
<evidence type="ECO:0000256" key="3">
    <source>
        <dbReference type="ARBA" id="ARBA00022960"/>
    </source>
</evidence>
<keyword evidence="2 7" id="KW-0808">Transferase</keyword>
<dbReference type="EMBL" id="SMAL01000002">
    <property type="protein sequence ID" value="TCT16412.1"/>
    <property type="molecule type" value="Genomic_DNA"/>
</dbReference>
<accession>A0A4R3MPE5</accession>
<protein>
    <submittedName>
        <fullName evidence="7">Peptidoglycan pentaglycine glycine transferase (The first glycine)</fullName>
    </submittedName>
</protein>
<dbReference type="InterPro" id="IPR003447">
    <property type="entry name" value="FEMABX"/>
</dbReference>
<evidence type="ECO:0000256" key="1">
    <source>
        <dbReference type="ARBA" id="ARBA00009943"/>
    </source>
</evidence>
<dbReference type="GO" id="GO:0016755">
    <property type="term" value="F:aminoacyltransferase activity"/>
    <property type="evidence" value="ECO:0007669"/>
    <property type="project" value="InterPro"/>
</dbReference>
<comment type="similarity">
    <text evidence="1">Belongs to the FemABX family.</text>
</comment>
<dbReference type="GO" id="GO:0071555">
    <property type="term" value="P:cell wall organization"/>
    <property type="evidence" value="ECO:0007669"/>
    <property type="project" value="UniProtKB-KW"/>
</dbReference>
<dbReference type="PANTHER" id="PTHR36174:SF1">
    <property type="entry name" value="LIPID II:GLYCINE GLYCYLTRANSFERASE"/>
    <property type="match status" value="1"/>
</dbReference>
<organism evidence="7 8">
    <name type="scientific">Natranaerovirga pectinivora</name>
    <dbReference type="NCBI Taxonomy" id="682400"/>
    <lineage>
        <taxon>Bacteria</taxon>
        <taxon>Bacillati</taxon>
        <taxon>Bacillota</taxon>
        <taxon>Clostridia</taxon>
        <taxon>Lachnospirales</taxon>
        <taxon>Natranaerovirgaceae</taxon>
        <taxon>Natranaerovirga</taxon>
    </lineage>
</organism>
<dbReference type="AlphaFoldDB" id="A0A4R3MPE5"/>
<reference evidence="7 8" key="1">
    <citation type="submission" date="2019-03" db="EMBL/GenBank/DDBJ databases">
        <title>Genomic Encyclopedia of Type Strains, Phase IV (KMG-IV): sequencing the most valuable type-strain genomes for metagenomic binning, comparative biology and taxonomic classification.</title>
        <authorList>
            <person name="Goeker M."/>
        </authorList>
    </citation>
    <scope>NUCLEOTIDE SEQUENCE [LARGE SCALE GENOMIC DNA]</scope>
    <source>
        <strain evidence="7 8">DSM 24629</strain>
    </source>
</reference>
<keyword evidence="4" id="KW-0573">Peptidoglycan synthesis</keyword>
<proteinExistence type="inferred from homology"/>
<dbReference type="Gene3D" id="1.20.58.90">
    <property type="match status" value="1"/>
</dbReference>
<name>A0A4R3MPE5_9FIRM</name>
<evidence type="ECO:0000313" key="7">
    <source>
        <dbReference type="EMBL" id="TCT16412.1"/>
    </source>
</evidence>
<dbReference type="InterPro" id="IPR050644">
    <property type="entry name" value="PG_Glycine_Bridge_Synth"/>
</dbReference>
<dbReference type="PROSITE" id="PS51191">
    <property type="entry name" value="FEMABX"/>
    <property type="match status" value="1"/>
</dbReference>
<evidence type="ECO:0000256" key="4">
    <source>
        <dbReference type="ARBA" id="ARBA00022984"/>
    </source>
</evidence>
<dbReference type="GO" id="GO:0009252">
    <property type="term" value="P:peptidoglycan biosynthetic process"/>
    <property type="evidence" value="ECO:0007669"/>
    <property type="project" value="UniProtKB-KW"/>
</dbReference>
<dbReference type="Gene3D" id="3.40.630.30">
    <property type="match status" value="2"/>
</dbReference>
<dbReference type="RefSeq" id="WP_132250787.1">
    <property type="nucleotide sequence ID" value="NZ_SMAL01000002.1"/>
</dbReference>
<keyword evidence="6" id="KW-0961">Cell wall biogenesis/degradation</keyword>
<sequence>MKFVTKIEESKFNRFIESHEIGNELQTIEWGKFKSWYNWSYETVGLVDEHLNLIAGALLLRRKIPGTFKTILYAPRGFVLDYTDEEVLEKFIYHLKSYGKKTKAMFVKIDPCIKHREHNIEGQVIEGGINNTGIIDKLINYGFVYKKGALGFESTQPRFVFELDINRDELDVLKNFHHKTRYNIRLAERKGIEIHQGKKDDLKEFSRIMKVTGDRDGFITRPLSYFEKMHDTLGDKNRMKLFIAKYNINKALDNINEELAAINTTRDNTIEKNEKLILQKNELLELKKNNPNDIIVSGAILLLSGKRACYLYGASDNVYRNLMPNYLLQWEMIKYAMSKGCLIYDFRGVSGDLDPNNPLYGLYKFKKGFNGEFVEYIGEFDLVINKYYYKLWEFCLPKLKSVSHKLKK</sequence>
<keyword evidence="5" id="KW-0012">Acyltransferase</keyword>
<evidence type="ECO:0000256" key="2">
    <source>
        <dbReference type="ARBA" id="ARBA00022679"/>
    </source>
</evidence>
<keyword evidence="3" id="KW-0133">Cell shape</keyword>
<dbReference type="SUPFAM" id="SSF55729">
    <property type="entry name" value="Acyl-CoA N-acyltransferases (Nat)"/>
    <property type="match status" value="2"/>
</dbReference>
<evidence type="ECO:0000313" key="8">
    <source>
        <dbReference type="Proteomes" id="UP000294902"/>
    </source>
</evidence>
<dbReference type="Proteomes" id="UP000294902">
    <property type="component" value="Unassembled WGS sequence"/>
</dbReference>
<dbReference type="GO" id="GO:0008360">
    <property type="term" value="P:regulation of cell shape"/>
    <property type="evidence" value="ECO:0007669"/>
    <property type="project" value="UniProtKB-KW"/>
</dbReference>